<keyword evidence="3" id="KW-0813">Transport</keyword>
<dbReference type="STRING" id="648782.SAMN04488554_1410"/>
<feature type="compositionally biased region" description="Basic and acidic residues" evidence="10">
    <location>
        <begin position="110"/>
        <end position="132"/>
    </location>
</feature>
<dbReference type="Pfam" id="PF02699">
    <property type="entry name" value="YajC"/>
    <property type="match status" value="1"/>
</dbReference>
<keyword evidence="7 11" id="KW-1133">Transmembrane helix</keyword>
<protein>
    <submittedName>
        <fullName evidence="12">Preprotein translocase subunit YajC</fullName>
    </submittedName>
</protein>
<evidence type="ECO:0000256" key="8">
    <source>
        <dbReference type="ARBA" id="ARBA00023010"/>
    </source>
</evidence>
<reference evidence="13" key="1">
    <citation type="submission" date="2016-10" db="EMBL/GenBank/DDBJ databases">
        <authorList>
            <person name="Varghese N."/>
            <person name="Submissions S."/>
        </authorList>
    </citation>
    <scope>NUCLEOTIDE SEQUENCE [LARGE SCALE GENOMIC DNA]</scope>
    <source>
        <strain evidence="13">DSM 21368</strain>
    </source>
</reference>
<keyword evidence="6" id="KW-0653">Protein transport</keyword>
<organism evidence="12 13">
    <name type="scientific">Ruania alba</name>
    <dbReference type="NCBI Taxonomy" id="648782"/>
    <lineage>
        <taxon>Bacteria</taxon>
        <taxon>Bacillati</taxon>
        <taxon>Actinomycetota</taxon>
        <taxon>Actinomycetes</taxon>
        <taxon>Micrococcales</taxon>
        <taxon>Ruaniaceae</taxon>
        <taxon>Ruania</taxon>
    </lineage>
</organism>
<dbReference type="NCBIfam" id="TIGR00739">
    <property type="entry name" value="yajC"/>
    <property type="match status" value="1"/>
</dbReference>
<dbReference type="InterPro" id="IPR003849">
    <property type="entry name" value="Preprotein_translocase_YajC"/>
</dbReference>
<evidence type="ECO:0000256" key="10">
    <source>
        <dbReference type="SAM" id="MobiDB-lite"/>
    </source>
</evidence>
<dbReference type="SMART" id="SM01323">
    <property type="entry name" value="YajC"/>
    <property type="match status" value="1"/>
</dbReference>
<feature type="compositionally biased region" description="Acidic residues" evidence="10">
    <location>
        <begin position="85"/>
        <end position="103"/>
    </location>
</feature>
<evidence type="ECO:0000256" key="6">
    <source>
        <dbReference type="ARBA" id="ARBA00022927"/>
    </source>
</evidence>
<dbReference type="PANTHER" id="PTHR33909">
    <property type="entry name" value="SEC TRANSLOCON ACCESSORY COMPLEX SUBUNIT YAJC"/>
    <property type="match status" value="1"/>
</dbReference>
<evidence type="ECO:0000256" key="7">
    <source>
        <dbReference type="ARBA" id="ARBA00022989"/>
    </source>
</evidence>
<proteinExistence type="inferred from homology"/>
<evidence type="ECO:0000256" key="9">
    <source>
        <dbReference type="ARBA" id="ARBA00023136"/>
    </source>
</evidence>
<dbReference type="AlphaFoldDB" id="A0A1H5FPS5"/>
<keyword evidence="9 11" id="KW-0472">Membrane</keyword>
<feature type="region of interest" description="Disordered" evidence="10">
    <location>
        <begin position="85"/>
        <end position="132"/>
    </location>
</feature>
<keyword evidence="8" id="KW-0811">Translocation</keyword>
<keyword evidence="4" id="KW-1003">Cell membrane</keyword>
<evidence type="ECO:0000313" key="12">
    <source>
        <dbReference type="EMBL" id="SEE05460.1"/>
    </source>
</evidence>
<dbReference type="PANTHER" id="PTHR33909:SF1">
    <property type="entry name" value="SEC TRANSLOCON ACCESSORY COMPLEX SUBUNIT YAJC"/>
    <property type="match status" value="1"/>
</dbReference>
<accession>A0A1H5FPS5</accession>
<dbReference type="Proteomes" id="UP000199220">
    <property type="component" value="Unassembled WGS sequence"/>
</dbReference>
<sequence length="132" mass="14492">MDPTFLIILVVGLGALLFLNWRTRKQQQAKLSFRDHLTEGQEVQTIGGLIGTVVAIDGDVVTLESGPGTQLKFIKAALARLIEDDASDDAEQTDDAVEPEDEGSAPSSTDDPRNPAFETRDELKDIRRDDRI</sequence>
<comment type="subcellular location">
    <subcellularLocation>
        <location evidence="1">Cell membrane</location>
        <topology evidence="1">Single-pass membrane protein</topology>
    </subcellularLocation>
</comment>
<keyword evidence="13" id="KW-1185">Reference proteome</keyword>
<evidence type="ECO:0000256" key="1">
    <source>
        <dbReference type="ARBA" id="ARBA00004162"/>
    </source>
</evidence>
<dbReference type="OrthoDB" id="3267178at2"/>
<dbReference type="RefSeq" id="WP_089772272.1">
    <property type="nucleotide sequence ID" value="NZ_FNTX01000001.1"/>
</dbReference>
<name>A0A1H5FPS5_9MICO</name>
<evidence type="ECO:0000313" key="13">
    <source>
        <dbReference type="Proteomes" id="UP000199220"/>
    </source>
</evidence>
<evidence type="ECO:0000256" key="5">
    <source>
        <dbReference type="ARBA" id="ARBA00022692"/>
    </source>
</evidence>
<dbReference type="EMBL" id="FNTX01000001">
    <property type="protein sequence ID" value="SEE05460.1"/>
    <property type="molecule type" value="Genomic_DNA"/>
</dbReference>
<evidence type="ECO:0000256" key="3">
    <source>
        <dbReference type="ARBA" id="ARBA00022448"/>
    </source>
</evidence>
<gene>
    <name evidence="12" type="ORF">SAMN04488554_1410</name>
</gene>
<comment type="similarity">
    <text evidence="2">Belongs to the YajC family.</text>
</comment>
<evidence type="ECO:0000256" key="4">
    <source>
        <dbReference type="ARBA" id="ARBA00022475"/>
    </source>
</evidence>
<keyword evidence="5 11" id="KW-0812">Transmembrane</keyword>
<feature type="transmembrane region" description="Helical" evidence="11">
    <location>
        <begin position="6"/>
        <end position="23"/>
    </location>
</feature>
<evidence type="ECO:0000256" key="11">
    <source>
        <dbReference type="SAM" id="Phobius"/>
    </source>
</evidence>
<dbReference type="GO" id="GO:0015031">
    <property type="term" value="P:protein transport"/>
    <property type="evidence" value="ECO:0007669"/>
    <property type="project" value="UniProtKB-KW"/>
</dbReference>
<evidence type="ECO:0000256" key="2">
    <source>
        <dbReference type="ARBA" id="ARBA00006742"/>
    </source>
</evidence>
<dbReference type="GO" id="GO:0005886">
    <property type="term" value="C:plasma membrane"/>
    <property type="evidence" value="ECO:0007669"/>
    <property type="project" value="UniProtKB-SubCell"/>
</dbReference>